<reference evidence="1 2" key="1">
    <citation type="submission" date="2020-08" db="EMBL/GenBank/DDBJ databases">
        <title>Sequencing the genomes of 1000 actinobacteria strains.</title>
        <authorList>
            <person name="Klenk H.-P."/>
        </authorList>
    </citation>
    <scope>NUCLEOTIDE SEQUENCE [LARGE SCALE GENOMIC DNA]</scope>
    <source>
        <strain evidence="1 2">DSM 43149</strain>
    </source>
</reference>
<evidence type="ECO:0000313" key="2">
    <source>
        <dbReference type="Proteomes" id="UP000578112"/>
    </source>
</evidence>
<dbReference type="RefSeq" id="WP_184992378.1">
    <property type="nucleotide sequence ID" value="NZ_BOMK01000001.1"/>
</dbReference>
<evidence type="ECO:0000313" key="1">
    <source>
        <dbReference type="EMBL" id="MBB4761758.1"/>
    </source>
</evidence>
<dbReference type="EMBL" id="JACHNH010000001">
    <property type="protein sequence ID" value="MBB4761758.1"/>
    <property type="molecule type" value="Genomic_DNA"/>
</dbReference>
<dbReference type="AlphaFoldDB" id="A0A7W7HVV6"/>
<protein>
    <submittedName>
        <fullName evidence="1">Uncharacterized protein</fullName>
    </submittedName>
</protein>
<accession>A0A7W7HVV6</accession>
<proteinExistence type="predicted"/>
<gene>
    <name evidence="1" type="ORF">BJ971_002314</name>
</gene>
<name>A0A7W7HVV6_9ACTN</name>
<comment type="caution">
    <text evidence="1">The sequence shown here is derived from an EMBL/GenBank/DDBJ whole genome shotgun (WGS) entry which is preliminary data.</text>
</comment>
<sequence length="133" mass="14531">MTEHELSRLIDAHDVEAIAALPAYEIDDFLREIVRAVAESGRDFDADRLVSLGNTLRLAGQGRADSALVAELSRRPTERALDAVCVILMGLWNGPADPVALETLMSVERQLEPADPSAVHSYRVAVEKARRLG</sequence>
<keyword evidence="2" id="KW-1185">Reference proteome</keyword>
<organism evidence="1 2">
    <name type="scientific">Actinoplanes digitatis</name>
    <dbReference type="NCBI Taxonomy" id="1868"/>
    <lineage>
        <taxon>Bacteria</taxon>
        <taxon>Bacillati</taxon>
        <taxon>Actinomycetota</taxon>
        <taxon>Actinomycetes</taxon>
        <taxon>Micromonosporales</taxon>
        <taxon>Micromonosporaceae</taxon>
        <taxon>Actinoplanes</taxon>
    </lineage>
</organism>
<dbReference type="Proteomes" id="UP000578112">
    <property type="component" value="Unassembled WGS sequence"/>
</dbReference>